<protein>
    <recommendedName>
        <fullName evidence="4 10">Glucose-6-phosphate isomerase</fullName>
        <ecNumber evidence="3 10">5.3.1.9</ecNumber>
    </recommendedName>
</protein>
<dbReference type="Ensembl" id="ENSONIT00000089672.1">
    <property type="protein sequence ID" value="ENSONIP00000058532.1"/>
    <property type="gene ID" value="ENSONIG00000018246.2"/>
</dbReference>
<dbReference type="InterPro" id="IPR001672">
    <property type="entry name" value="G6P_Isomerase"/>
</dbReference>
<dbReference type="InterPro" id="IPR035476">
    <property type="entry name" value="SIS_PGI_1"/>
</dbReference>
<dbReference type="CDD" id="cd05016">
    <property type="entry name" value="SIS_PGI_2"/>
    <property type="match status" value="1"/>
</dbReference>
<name>A0A669DD19_ORENI</name>
<dbReference type="GO" id="GO:0005829">
    <property type="term" value="C:cytosol"/>
    <property type="evidence" value="ECO:0007669"/>
    <property type="project" value="TreeGrafter"/>
</dbReference>
<dbReference type="GeneTree" id="ENSGT00390000000707"/>
<evidence type="ECO:0000256" key="9">
    <source>
        <dbReference type="ARBA" id="ARBA00046209"/>
    </source>
</evidence>
<dbReference type="GO" id="GO:0006094">
    <property type="term" value="P:gluconeogenesis"/>
    <property type="evidence" value="ECO:0007669"/>
    <property type="project" value="UniProtKB-KW"/>
</dbReference>
<keyword evidence="6 10" id="KW-0324">Glycolysis</keyword>
<sequence length="535" mass="59694">MALTADANFQKLKQWHEANGASLNMRALFWLHSTTLQTDDGDILIDYSKNLINQDVLAMLLALAKSRGVEEARERMFSGEKINFTEGRAVLHVALRNRSNTPILVDGKDVMPEVNRVLDKMKAFCQKVRSGEWKGFSGKSITDVVNIGIGGSDLGPLMVTEALKPYSAGGPDIWFVSNIDGTHLAKTLAKLNPETTLFIIASKVSHAHTLLLGLSVLSQLLSVSRDSIGLIAKVKDFGIDTANMFEFWDWVGGRYSLWSAIGLSIALHVGFENFEQLLSGAHWMDNHFRSAPLEQNAPVLLAMLGVWYINFFQAETHAMLPYDQYMHRFAAYFQQGDMESNGKYITKDGVRVNYHTGPIVWGEPGTNGQHAFYQLIHQGTRMIPADFLIPAQSQHPIRNNLHHKILVANFLAQTEALMKGKTPDEARKELEAAGMSGDALEKLLPHKVFLGNKPSNSIVFKKLTPFILGALVAMYEHKIFVQGIMWDINSYDQWGVELGKQLAKKIEPELKDDLEVTSHDSSTNGLINFLKKNFA</sequence>
<reference evidence="11" key="3">
    <citation type="submission" date="2025-09" db="UniProtKB">
        <authorList>
            <consortium name="Ensembl"/>
        </authorList>
    </citation>
    <scope>IDENTIFICATION</scope>
</reference>
<dbReference type="Proteomes" id="UP000005207">
    <property type="component" value="Linkage group LG7"/>
</dbReference>
<dbReference type="UniPathway" id="UPA00109">
    <property type="reaction ID" value="UER00181"/>
</dbReference>
<evidence type="ECO:0000256" key="8">
    <source>
        <dbReference type="ARBA" id="ARBA00029321"/>
    </source>
</evidence>
<evidence type="ECO:0000256" key="2">
    <source>
        <dbReference type="ARBA" id="ARBA00006604"/>
    </source>
</evidence>
<comment type="function">
    <text evidence="9">In the cytoplasm, catalyzes the conversion of glucose-6-phosphate to fructose-6-phosphate, the second step in glycolysis, and the reverse reaction during gluconeogenesis. Besides it's role as a glycolytic enzyme, also acts as a secreted cytokine: acts as an angiogenic factor (AMF) that stimulates endothelial cell motility. Acts as a neurotrophic factor, neuroleukin, for spinal and sensory neurons. It is secreted by lectin-stimulated T-cells and induces immunoglobulin secretion.</text>
</comment>
<dbReference type="PROSITE" id="PS00765">
    <property type="entry name" value="P_GLUCOSE_ISOMERASE_1"/>
    <property type="match status" value="1"/>
</dbReference>
<dbReference type="PANTHER" id="PTHR11469">
    <property type="entry name" value="GLUCOSE-6-PHOSPHATE ISOMERASE"/>
    <property type="match status" value="1"/>
</dbReference>
<evidence type="ECO:0000256" key="3">
    <source>
        <dbReference type="ARBA" id="ARBA00011952"/>
    </source>
</evidence>
<evidence type="ECO:0000313" key="12">
    <source>
        <dbReference type="Proteomes" id="UP000005207"/>
    </source>
</evidence>
<dbReference type="InterPro" id="IPR035482">
    <property type="entry name" value="SIS_PGI_2"/>
</dbReference>
<evidence type="ECO:0000256" key="1">
    <source>
        <dbReference type="ARBA" id="ARBA00004926"/>
    </source>
</evidence>
<comment type="pathway">
    <text evidence="1 10">Carbohydrate degradation; glycolysis; D-glyceraldehyde 3-phosphate and glycerone phosphate from D-glucose: step 2/4.</text>
</comment>
<evidence type="ECO:0000256" key="5">
    <source>
        <dbReference type="ARBA" id="ARBA00022432"/>
    </source>
</evidence>
<dbReference type="Gene3D" id="1.10.1390.10">
    <property type="match status" value="1"/>
</dbReference>
<dbReference type="GO" id="GO:0048029">
    <property type="term" value="F:monosaccharide binding"/>
    <property type="evidence" value="ECO:0007669"/>
    <property type="project" value="TreeGrafter"/>
</dbReference>
<evidence type="ECO:0000256" key="4">
    <source>
        <dbReference type="ARBA" id="ARBA00018388"/>
    </source>
</evidence>
<dbReference type="CDD" id="cd05015">
    <property type="entry name" value="SIS_PGI_1"/>
    <property type="match status" value="1"/>
</dbReference>
<gene>
    <name evidence="11" type="primary">GPI</name>
    <name evidence="11" type="synonym">LOC100712428</name>
</gene>
<keyword evidence="12" id="KW-1185">Reference proteome</keyword>
<proteinExistence type="inferred from homology"/>
<dbReference type="PANTHER" id="PTHR11469:SF5">
    <property type="entry name" value="GLUCOSE-6-PHOSPHATE ISOMERASE"/>
    <property type="match status" value="1"/>
</dbReference>
<dbReference type="PRINTS" id="PR00662">
    <property type="entry name" value="G6PISOMERASE"/>
</dbReference>
<dbReference type="InterPro" id="IPR023096">
    <property type="entry name" value="G6P_Isomerase_C"/>
</dbReference>
<reference evidence="12" key="1">
    <citation type="submission" date="2012-01" db="EMBL/GenBank/DDBJ databases">
        <title>The Genome Sequence of Oreochromis niloticus (Nile Tilapia).</title>
        <authorList>
            <consortium name="Broad Institute Genome Assembly Team"/>
            <consortium name="Broad Institute Sequencing Platform"/>
            <person name="Di Palma F."/>
            <person name="Johnson J."/>
            <person name="Lander E.S."/>
            <person name="Lindblad-Toh K."/>
        </authorList>
    </citation>
    <scope>NUCLEOTIDE SEQUENCE [LARGE SCALE GENOMIC DNA]</scope>
</reference>
<dbReference type="NCBIfam" id="NF001211">
    <property type="entry name" value="PRK00179.1"/>
    <property type="match status" value="1"/>
</dbReference>
<comment type="similarity">
    <text evidence="2 10">Belongs to the GPI family.</text>
</comment>
<dbReference type="FunFam" id="1.10.1390.10:FF:000001">
    <property type="entry name" value="Glucose-6-phosphate isomerase"/>
    <property type="match status" value="1"/>
</dbReference>
<dbReference type="PROSITE" id="PS00174">
    <property type="entry name" value="P_GLUCOSE_ISOMERASE_2"/>
    <property type="match status" value="1"/>
</dbReference>
<dbReference type="GO" id="GO:0004347">
    <property type="term" value="F:glucose-6-phosphate isomerase activity"/>
    <property type="evidence" value="ECO:0007669"/>
    <property type="project" value="UniProtKB-EC"/>
</dbReference>
<organism evidence="11 12">
    <name type="scientific">Oreochromis niloticus</name>
    <name type="common">Nile tilapia</name>
    <name type="synonym">Tilapia nilotica</name>
    <dbReference type="NCBI Taxonomy" id="8128"/>
    <lineage>
        <taxon>Eukaryota</taxon>
        <taxon>Metazoa</taxon>
        <taxon>Chordata</taxon>
        <taxon>Craniata</taxon>
        <taxon>Vertebrata</taxon>
        <taxon>Euteleostomi</taxon>
        <taxon>Actinopterygii</taxon>
        <taxon>Neopterygii</taxon>
        <taxon>Teleostei</taxon>
        <taxon>Neoteleostei</taxon>
        <taxon>Acanthomorphata</taxon>
        <taxon>Ovalentaria</taxon>
        <taxon>Cichlomorphae</taxon>
        <taxon>Cichliformes</taxon>
        <taxon>Cichlidae</taxon>
        <taxon>African cichlids</taxon>
        <taxon>Pseudocrenilabrinae</taxon>
        <taxon>Oreochromini</taxon>
        <taxon>Oreochromis</taxon>
    </lineage>
</organism>
<dbReference type="GO" id="GO:0097367">
    <property type="term" value="F:carbohydrate derivative binding"/>
    <property type="evidence" value="ECO:0007669"/>
    <property type="project" value="InterPro"/>
</dbReference>
<dbReference type="EC" id="5.3.1.9" evidence="3 10"/>
<dbReference type="GO" id="GO:0006096">
    <property type="term" value="P:glycolytic process"/>
    <property type="evidence" value="ECO:0007669"/>
    <property type="project" value="UniProtKB-UniPathway"/>
</dbReference>
<dbReference type="Gene3D" id="3.40.50.10490">
    <property type="entry name" value="Glucose-6-phosphate isomerase like protein, domain 1"/>
    <property type="match status" value="2"/>
</dbReference>
<dbReference type="InterPro" id="IPR018189">
    <property type="entry name" value="Phosphoglucose_isomerase_CS"/>
</dbReference>
<keyword evidence="5 10" id="KW-0312">Gluconeogenesis</keyword>
<dbReference type="SUPFAM" id="SSF53697">
    <property type="entry name" value="SIS domain"/>
    <property type="match status" value="1"/>
</dbReference>
<accession>A0A669DD19</accession>
<evidence type="ECO:0000256" key="6">
    <source>
        <dbReference type="ARBA" id="ARBA00023152"/>
    </source>
</evidence>
<comment type="catalytic activity">
    <reaction evidence="8 10">
        <text>alpha-D-glucose 6-phosphate = beta-D-fructose 6-phosphate</text>
        <dbReference type="Rhea" id="RHEA:11816"/>
        <dbReference type="ChEBI" id="CHEBI:57634"/>
        <dbReference type="ChEBI" id="CHEBI:58225"/>
        <dbReference type="EC" id="5.3.1.9"/>
    </reaction>
</comment>
<dbReference type="InterPro" id="IPR046348">
    <property type="entry name" value="SIS_dom_sf"/>
</dbReference>
<evidence type="ECO:0000256" key="10">
    <source>
        <dbReference type="RuleBase" id="RU000612"/>
    </source>
</evidence>
<evidence type="ECO:0000313" key="11">
    <source>
        <dbReference type="Ensembl" id="ENSONIP00000058532.1"/>
    </source>
</evidence>
<dbReference type="HAMAP" id="MF_00473">
    <property type="entry name" value="G6P_isomerase"/>
    <property type="match status" value="1"/>
</dbReference>
<keyword evidence="7 10" id="KW-0413">Isomerase</keyword>
<dbReference type="AlphaFoldDB" id="A0A669DD19"/>
<evidence type="ECO:0000256" key="7">
    <source>
        <dbReference type="ARBA" id="ARBA00023235"/>
    </source>
</evidence>
<dbReference type="GO" id="GO:0051156">
    <property type="term" value="P:glucose 6-phosphate metabolic process"/>
    <property type="evidence" value="ECO:0007669"/>
    <property type="project" value="TreeGrafter"/>
</dbReference>
<dbReference type="Pfam" id="PF00342">
    <property type="entry name" value="PGI"/>
    <property type="match status" value="1"/>
</dbReference>
<reference evidence="11" key="2">
    <citation type="submission" date="2025-08" db="UniProtKB">
        <authorList>
            <consortium name="Ensembl"/>
        </authorList>
    </citation>
    <scope>IDENTIFICATION</scope>
</reference>
<dbReference type="PROSITE" id="PS51463">
    <property type="entry name" value="P_GLUCOSE_ISOMERASE_3"/>
    <property type="match status" value="1"/>
</dbReference>